<accession>A0A6V7NUA8</accession>
<sequence length="119" mass="12993">MGTLRSGVARVLGNKENVIHALLLGTFVVLGFRSEEQQRQIEALEAERSSLRAANSAMSAAMWSWRETLFRLADSPPPHPISLSRLRAIYGEDEPAIPRAADDRTGSGGDDEEESISIS</sequence>
<dbReference type="GO" id="GO:0005739">
    <property type="term" value="C:mitochondrion"/>
    <property type="evidence" value="ECO:0007669"/>
    <property type="project" value="TreeGrafter"/>
</dbReference>
<dbReference type="EMBL" id="LR862142">
    <property type="protein sequence ID" value="CAD1822175.1"/>
    <property type="molecule type" value="Genomic_DNA"/>
</dbReference>
<feature type="compositionally biased region" description="Acidic residues" evidence="2">
    <location>
        <begin position="109"/>
        <end position="119"/>
    </location>
</feature>
<feature type="region of interest" description="Disordered" evidence="2">
    <location>
        <begin position="94"/>
        <end position="119"/>
    </location>
</feature>
<evidence type="ECO:0000313" key="3">
    <source>
        <dbReference type="EMBL" id="CAD1822175.1"/>
    </source>
</evidence>
<keyword evidence="1" id="KW-0175">Coiled coil</keyword>
<dbReference type="PANTHER" id="PTHR38355:SF1">
    <property type="entry name" value="OS06G0149500 PROTEIN"/>
    <property type="match status" value="1"/>
</dbReference>
<protein>
    <submittedName>
        <fullName evidence="3">Uncharacterized protein</fullName>
    </submittedName>
</protein>
<proteinExistence type="predicted"/>
<dbReference type="PANTHER" id="PTHR38355">
    <property type="entry name" value="OS06G0149500 PROTEIN"/>
    <property type="match status" value="1"/>
</dbReference>
<evidence type="ECO:0000256" key="2">
    <source>
        <dbReference type="SAM" id="MobiDB-lite"/>
    </source>
</evidence>
<name>A0A6V7NUA8_ANACO</name>
<feature type="coiled-coil region" evidence="1">
    <location>
        <begin position="34"/>
        <end position="61"/>
    </location>
</feature>
<evidence type="ECO:0000256" key="1">
    <source>
        <dbReference type="SAM" id="Coils"/>
    </source>
</evidence>
<reference evidence="3" key="1">
    <citation type="submission" date="2020-07" db="EMBL/GenBank/DDBJ databases">
        <authorList>
            <person name="Lin J."/>
        </authorList>
    </citation>
    <scope>NUCLEOTIDE SEQUENCE</scope>
</reference>
<gene>
    <name evidence="3" type="ORF">CB5_LOCUS5386</name>
</gene>
<organism evidence="3">
    <name type="scientific">Ananas comosus var. bracteatus</name>
    <name type="common">red pineapple</name>
    <dbReference type="NCBI Taxonomy" id="296719"/>
    <lineage>
        <taxon>Eukaryota</taxon>
        <taxon>Viridiplantae</taxon>
        <taxon>Streptophyta</taxon>
        <taxon>Embryophyta</taxon>
        <taxon>Tracheophyta</taxon>
        <taxon>Spermatophyta</taxon>
        <taxon>Magnoliopsida</taxon>
        <taxon>Liliopsida</taxon>
        <taxon>Poales</taxon>
        <taxon>Bromeliaceae</taxon>
        <taxon>Bromelioideae</taxon>
        <taxon>Ananas</taxon>
    </lineage>
</organism>
<dbReference type="AlphaFoldDB" id="A0A6V7NUA8"/>